<feature type="compositionally biased region" description="Polar residues" evidence="4">
    <location>
        <begin position="8"/>
        <end position="22"/>
    </location>
</feature>
<gene>
    <name evidence="6" type="ORF">O181_078436</name>
</gene>
<dbReference type="PROSITE" id="PS00678">
    <property type="entry name" value="WD_REPEATS_1"/>
    <property type="match status" value="1"/>
</dbReference>
<feature type="repeat" description="WD" evidence="3">
    <location>
        <begin position="145"/>
        <end position="186"/>
    </location>
</feature>
<feature type="region of interest" description="Disordered" evidence="4">
    <location>
        <begin position="1"/>
        <end position="22"/>
    </location>
</feature>
<evidence type="ECO:0000256" key="2">
    <source>
        <dbReference type="ARBA" id="ARBA00022737"/>
    </source>
</evidence>
<evidence type="ECO:0000256" key="3">
    <source>
        <dbReference type="PROSITE-ProRule" id="PRU00221"/>
    </source>
</evidence>
<proteinExistence type="predicted"/>
<feature type="domain" description="Anaphase-promoting complex subunit 4-like WD40" evidence="5">
    <location>
        <begin position="185"/>
        <end position="243"/>
    </location>
</feature>
<dbReference type="Gene3D" id="2.130.10.10">
    <property type="entry name" value="YVTN repeat-like/Quinoprotein amine dehydrogenase"/>
    <property type="match status" value="1"/>
</dbReference>
<evidence type="ECO:0000256" key="1">
    <source>
        <dbReference type="ARBA" id="ARBA00022574"/>
    </source>
</evidence>
<feature type="repeat" description="WD" evidence="3">
    <location>
        <begin position="196"/>
        <end position="233"/>
    </location>
</feature>
<name>A0A9Q3ID20_9BASI</name>
<dbReference type="SUPFAM" id="SSF50978">
    <property type="entry name" value="WD40 repeat-like"/>
    <property type="match status" value="1"/>
</dbReference>
<evidence type="ECO:0000313" key="7">
    <source>
        <dbReference type="Proteomes" id="UP000765509"/>
    </source>
</evidence>
<dbReference type="PROSITE" id="PS50082">
    <property type="entry name" value="WD_REPEATS_2"/>
    <property type="match status" value="6"/>
</dbReference>
<dbReference type="InterPro" id="IPR015943">
    <property type="entry name" value="WD40/YVTN_repeat-like_dom_sf"/>
</dbReference>
<evidence type="ECO:0000313" key="6">
    <source>
        <dbReference type="EMBL" id="MBW0538721.1"/>
    </source>
</evidence>
<dbReference type="SMART" id="SM00320">
    <property type="entry name" value="WD40"/>
    <property type="match status" value="8"/>
</dbReference>
<protein>
    <recommendedName>
        <fullName evidence="5">Anaphase-promoting complex subunit 4-like WD40 domain-containing protein</fullName>
    </recommendedName>
</protein>
<dbReference type="InterPro" id="IPR024977">
    <property type="entry name" value="Apc4-like_WD40_dom"/>
</dbReference>
<keyword evidence="1 3" id="KW-0853">WD repeat</keyword>
<dbReference type="CDD" id="cd00200">
    <property type="entry name" value="WD40"/>
    <property type="match status" value="1"/>
</dbReference>
<dbReference type="AlphaFoldDB" id="A0A9Q3ID20"/>
<keyword evidence="2" id="KW-0677">Repeat</keyword>
<evidence type="ECO:0000259" key="5">
    <source>
        <dbReference type="Pfam" id="PF12894"/>
    </source>
</evidence>
<sequence>MEECAEGINSSSSAELPTVQSRSIDQIGLSMDEKMESAESTEDQWLPEGEGINEEDVLEVIELNKDDNMTMLEEDDVEEDHDAMITEEDDNQGGLDDSIIRFSRHSQPVFCIATHPCSTKICASGGADDLGYIWDISTGQELLQLSGHSDSLSSIEFSHDGHFLATGGVDGKVKIWQNSDQENFLNWQFLLDLEASDEVTWLSWHPKGLVLLAGCFDGMIYMWQIPSGATMHVFAGHDSMTTCGTFTPDGKTIVSGSESSVLIIWDPKSGVPRHKINLNEGKYSFKMDEEQSGINSLVINEASTICVVGGISNGGVRLLNLQTGMVIGGFDEHENTATIEVGIYEATGLGVTFLVSGGTDGLACIYDASTLKPRASVRHEGAITSLAINKELGKLTTGSLDKTIVTWDLRTGQREKMLCGHEDIIHMVKLTQDLRFLISCSDDGNVLVYEV</sequence>
<accession>A0A9Q3ID20</accession>
<dbReference type="InterPro" id="IPR051179">
    <property type="entry name" value="WD_repeat_multifunction"/>
</dbReference>
<dbReference type="Pfam" id="PF12894">
    <property type="entry name" value="ANAPC4_WD40"/>
    <property type="match status" value="1"/>
</dbReference>
<evidence type="ECO:0000256" key="4">
    <source>
        <dbReference type="SAM" id="MobiDB-lite"/>
    </source>
</evidence>
<feature type="repeat" description="WD" evidence="3">
    <location>
        <begin position="102"/>
        <end position="144"/>
    </location>
</feature>
<dbReference type="OrthoDB" id="10261640at2759"/>
<feature type="repeat" description="WD" evidence="3">
    <location>
        <begin position="234"/>
        <end position="275"/>
    </location>
</feature>
<reference evidence="6" key="1">
    <citation type="submission" date="2021-03" db="EMBL/GenBank/DDBJ databases">
        <title>Draft genome sequence of rust myrtle Austropuccinia psidii MF-1, a brazilian biotype.</title>
        <authorList>
            <person name="Quecine M.C."/>
            <person name="Pachon D.M.R."/>
            <person name="Bonatelli M.L."/>
            <person name="Correr F.H."/>
            <person name="Franceschini L.M."/>
            <person name="Leite T.F."/>
            <person name="Margarido G.R.A."/>
            <person name="Almeida C.A."/>
            <person name="Ferrarezi J.A."/>
            <person name="Labate C.A."/>
        </authorList>
    </citation>
    <scope>NUCLEOTIDE SEQUENCE</scope>
    <source>
        <strain evidence="6">MF-1</strain>
    </source>
</reference>
<keyword evidence="7" id="KW-1185">Reference proteome</keyword>
<dbReference type="Proteomes" id="UP000765509">
    <property type="component" value="Unassembled WGS sequence"/>
</dbReference>
<feature type="repeat" description="WD" evidence="3">
    <location>
        <begin position="376"/>
        <end position="417"/>
    </location>
</feature>
<dbReference type="Pfam" id="PF00400">
    <property type="entry name" value="WD40"/>
    <property type="match status" value="4"/>
</dbReference>
<feature type="repeat" description="WD" evidence="3">
    <location>
        <begin position="418"/>
        <end position="451"/>
    </location>
</feature>
<dbReference type="InterPro" id="IPR036322">
    <property type="entry name" value="WD40_repeat_dom_sf"/>
</dbReference>
<dbReference type="EMBL" id="AVOT02043293">
    <property type="protein sequence ID" value="MBW0538721.1"/>
    <property type="molecule type" value="Genomic_DNA"/>
</dbReference>
<organism evidence="6 7">
    <name type="scientific">Austropuccinia psidii MF-1</name>
    <dbReference type="NCBI Taxonomy" id="1389203"/>
    <lineage>
        <taxon>Eukaryota</taxon>
        <taxon>Fungi</taxon>
        <taxon>Dikarya</taxon>
        <taxon>Basidiomycota</taxon>
        <taxon>Pucciniomycotina</taxon>
        <taxon>Pucciniomycetes</taxon>
        <taxon>Pucciniales</taxon>
        <taxon>Sphaerophragmiaceae</taxon>
        <taxon>Austropuccinia</taxon>
    </lineage>
</organism>
<dbReference type="InterPro" id="IPR001680">
    <property type="entry name" value="WD40_rpt"/>
</dbReference>
<dbReference type="InterPro" id="IPR019775">
    <property type="entry name" value="WD40_repeat_CS"/>
</dbReference>
<dbReference type="PANTHER" id="PTHR19857">
    <property type="entry name" value="MITOCHONDRIAL DIVISION PROTEIN 1-RELATED"/>
    <property type="match status" value="1"/>
</dbReference>
<dbReference type="PROSITE" id="PS50294">
    <property type="entry name" value="WD_REPEATS_REGION"/>
    <property type="match status" value="4"/>
</dbReference>
<comment type="caution">
    <text evidence="6">The sequence shown here is derived from an EMBL/GenBank/DDBJ whole genome shotgun (WGS) entry which is preliminary data.</text>
</comment>
<dbReference type="PANTHER" id="PTHR19857:SF8">
    <property type="entry name" value="ANGIO-ASSOCIATED MIGRATORY CELL PROTEIN"/>
    <property type="match status" value="1"/>
</dbReference>